<evidence type="ECO:0000313" key="5">
    <source>
        <dbReference type="Proteomes" id="UP001163166"/>
    </source>
</evidence>
<feature type="transmembrane region" description="Helical" evidence="3">
    <location>
        <begin position="57"/>
        <end position="74"/>
    </location>
</feature>
<reference evidence="4" key="1">
    <citation type="journal article" date="2022" name="Biol. Control">
        <title>In silico genomic analysis of Rhodopseudomonas palustris strains revealed potential biocontrol agents and crop yield enhancers.</title>
        <authorList>
            <person name="Surachat K."/>
            <person name="Kantachote D."/>
            <person name="Deachamag P."/>
            <person name="Wonglapsuwan M."/>
        </authorList>
    </citation>
    <scope>NUCLEOTIDE SEQUENCE</scope>
    <source>
        <strain evidence="4">TLS06</strain>
    </source>
</reference>
<proteinExistence type="predicted"/>
<sequence length="590" mass="65905">MLQRLLYFIAGVDRELIARCPPTDRIWAMQIGFSLCLSFLVVFGVSYYALGYIVGSTVLRSSIAVVIALTVMMFDRALFQSDWFVQGAFWLDDDQSNKVGEGLRRSVWQFVRITARLAISLGLAWVIALFLELALFSDAISQKIDRDRVAGNRPIYEQIDKYASGLDREIAESRAQLTAIEQHQRELLAQAPLASDTPTAADPEVDRELKSLAEREATVRGEVRELEATIRDQSLDMSAEQFGEKLRPTNSGRAGAGRRYELAKKQKEAAETLLQSRQAELSDIVARRERVKNDAAARLAADIAQRDDQKQDFAAKRVAIQKQVDTARANLQLLESQREAKVQRYRDRTLEGSFVQQRKDSNDPLVRLTAYQALKSDPQEGQAITLFSWMIRLFVVFLEIVPVVTKIFFSPPSMYAINVQSQLKSARVAARSMTWKLAEDEPERERPIPEAVAPVEPAHADDRVTPIFPRFEPPETVRAPSNPTARRRWGLPVRKAKEEYPAPTNDQAVVATIPVPAEAIDKTEARLADEVSAEPVAPVHREPVVEEAVPASQPEEAERVVVVYNGGGMRDVGPGSHAPAESELATPRRA</sequence>
<dbReference type="AlphaFoldDB" id="A0AAX3DV33"/>
<organism evidence="4 5">
    <name type="scientific">Rhodopseudomonas palustris</name>
    <dbReference type="NCBI Taxonomy" id="1076"/>
    <lineage>
        <taxon>Bacteria</taxon>
        <taxon>Pseudomonadati</taxon>
        <taxon>Pseudomonadota</taxon>
        <taxon>Alphaproteobacteria</taxon>
        <taxon>Hyphomicrobiales</taxon>
        <taxon>Nitrobacteraceae</taxon>
        <taxon>Rhodopseudomonas</taxon>
    </lineage>
</organism>
<feature type="transmembrane region" description="Helical" evidence="3">
    <location>
        <begin position="113"/>
        <end position="136"/>
    </location>
</feature>
<evidence type="ECO:0000256" key="3">
    <source>
        <dbReference type="SAM" id="Phobius"/>
    </source>
</evidence>
<feature type="transmembrane region" description="Helical" evidence="3">
    <location>
        <begin position="26"/>
        <end position="50"/>
    </location>
</feature>
<evidence type="ECO:0000256" key="1">
    <source>
        <dbReference type="SAM" id="Coils"/>
    </source>
</evidence>
<dbReference type="InterPro" id="IPR025519">
    <property type="entry name" value="DUF4407"/>
</dbReference>
<keyword evidence="3" id="KW-0472">Membrane</keyword>
<evidence type="ECO:0000256" key="2">
    <source>
        <dbReference type="SAM" id="MobiDB-lite"/>
    </source>
</evidence>
<dbReference type="EMBL" id="CP076676">
    <property type="protein sequence ID" value="UYO38344.1"/>
    <property type="molecule type" value="Genomic_DNA"/>
</dbReference>
<keyword evidence="3" id="KW-1133">Transmembrane helix</keyword>
<feature type="region of interest" description="Disordered" evidence="2">
    <location>
        <begin position="568"/>
        <end position="590"/>
    </location>
</feature>
<keyword evidence="3" id="KW-0812">Transmembrane</keyword>
<dbReference type="RefSeq" id="WP_264073889.1">
    <property type="nucleotide sequence ID" value="NZ_CP076676.1"/>
</dbReference>
<accession>A0AAX3DV33</accession>
<dbReference type="Proteomes" id="UP001163166">
    <property type="component" value="Chromosome"/>
</dbReference>
<feature type="coiled-coil region" evidence="1">
    <location>
        <begin position="317"/>
        <end position="344"/>
    </location>
</feature>
<dbReference type="Pfam" id="PF14362">
    <property type="entry name" value="DUF4407"/>
    <property type="match status" value="1"/>
</dbReference>
<gene>
    <name evidence="4" type="ORF">KQX62_16595</name>
</gene>
<protein>
    <submittedName>
        <fullName evidence="4">DUF4407 domain-containing protein</fullName>
    </submittedName>
</protein>
<feature type="region of interest" description="Disordered" evidence="2">
    <location>
        <begin position="465"/>
        <end position="485"/>
    </location>
</feature>
<name>A0AAX3DV33_RHOPL</name>
<keyword evidence="1" id="KW-0175">Coiled coil</keyword>
<evidence type="ECO:0000313" key="4">
    <source>
        <dbReference type="EMBL" id="UYO38344.1"/>
    </source>
</evidence>